<gene>
    <name evidence="2" type="ORF">GCM10011386_46360</name>
</gene>
<keyword evidence="3" id="KW-1185">Reference proteome</keyword>
<protein>
    <recommendedName>
        <fullName evidence="1">DUF1543 domain-containing protein</fullName>
    </recommendedName>
</protein>
<dbReference type="InterPro" id="IPR011440">
    <property type="entry name" value="DUF1543"/>
</dbReference>
<evidence type="ECO:0000313" key="2">
    <source>
        <dbReference type="EMBL" id="GGC48853.1"/>
    </source>
</evidence>
<name>A0ABQ1MY02_9SPHI</name>
<feature type="domain" description="DUF1543" evidence="1">
    <location>
        <begin position="17"/>
        <end position="67"/>
    </location>
</feature>
<dbReference type="RefSeq" id="WP_188753868.1">
    <property type="nucleotide sequence ID" value="NZ_BMIK01000031.1"/>
</dbReference>
<reference evidence="3" key="1">
    <citation type="journal article" date="2019" name="Int. J. Syst. Evol. Microbiol.">
        <title>The Global Catalogue of Microorganisms (GCM) 10K type strain sequencing project: providing services to taxonomists for standard genome sequencing and annotation.</title>
        <authorList>
            <consortium name="The Broad Institute Genomics Platform"/>
            <consortium name="The Broad Institute Genome Sequencing Center for Infectious Disease"/>
            <person name="Wu L."/>
            <person name="Ma J."/>
        </authorList>
    </citation>
    <scope>NUCLEOTIDE SEQUENCE [LARGE SCALE GENOMIC DNA]</scope>
    <source>
        <strain evidence="3">CGMCC 1.15342</strain>
    </source>
</reference>
<sequence length="182" mass="20731">MDDKLYMLLLGCKPQGRHTEQHDIFFGIGTSLKDLIPGILEFWPGAGKIHIDAWREVTAVEGYTIKVKPRGSRHTDANGLRLFFVNLGGYKENDFEEYHYKCLSVAPDTAKAIQQAKAQVFWKHSISPHIDDKYGIDVDDIFEIEEVLAPQAKEQYTLIIEKTEISTPDELHPGYLKLSKLN</sequence>
<comment type="caution">
    <text evidence="2">The sequence shown here is derived from an EMBL/GenBank/DDBJ whole genome shotgun (WGS) entry which is preliminary data.</text>
</comment>
<accession>A0ABQ1MY02</accession>
<dbReference type="EMBL" id="BMIK01000031">
    <property type="protein sequence ID" value="GGC48853.1"/>
    <property type="molecule type" value="Genomic_DNA"/>
</dbReference>
<organism evidence="2 3">
    <name type="scientific">Parapedobacter defluvii</name>
    <dbReference type="NCBI Taxonomy" id="2045106"/>
    <lineage>
        <taxon>Bacteria</taxon>
        <taxon>Pseudomonadati</taxon>
        <taxon>Bacteroidota</taxon>
        <taxon>Sphingobacteriia</taxon>
        <taxon>Sphingobacteriales</taxon>
        <taxon>Sphingobacteriaceae</taxon>
        <taxon>Parapedobacter</taxon>
    </lineage>
</organism>
<dbReference type="Gene3D" id="3.10.20.10">
    <property type="match status" value="2"/>
</dbReference>
<evidence type="ECO:0000313" key="3">
    <source>
        <dbReference type="Proteomes" id="UP000597338"/>
    </source>
</evidence>
<dbReference type="Pfam" id="PF07566">
    <property type="entry name" value="DUF1543"/>
    <property type="match status" value="1"/>
</dbReference>
<dbReference type="Proteomes" id="UP000597338">
    <property type="component" value="Unassembled WGS sequence"/>
</dbReference>
<proteinExistence type="predicted"/>
<evidence type="ECO:0000259" key="1">
    <source>
        <dbReference type="Pfam" id="PF07566"/>
    </source>
</evidence>